<dbReference type="STRING" id="1851148.SMSP2_01166"/>
<dbReference type="Gene3D" id="1.20.1440.60">
    <property type="entry name" value="23S rRNA-intervening sequence"/>
    <property type="match status" value="1"/>
</dbReference>
<evidence type="ECO:0000313" key="2">
    <source>
        <dbReference type="Proteomes" id="UP000188181"/>
    </source>
</evidence>
<proteinExistence type="predicted"/>
<keyword evidence="2" id="KW-1185">Reference proteome</keyword>
<protein>
    <submittedName>
        <fullName evidence="1">Four helix bundle suffix domain protein</fullName>
    </submittedName>
</protein>
<dbReference type="InterPro" id="IPR012657">
    <property type="entry name" value="23S_rRNA-intervening_sequence"/>
</dbReference>
<evidence type="ECO:0000313" key="1">
    <source>
        <dbReference type="EMBL" id="AQQ70804.1"/>
    </source>
</evidence>
<dbReference type="NCBIfam" id="TIGR02436">
    <property type="entry name" value="four helix bundle protein"/>
    <property type="match status" value="1"/>
</dbReference>
<gene>
    <name evidence="1" type="ORF">SMSP2_01166</name>
</gene>
<dbReference type="NCBIfam" id="TIGR04258">
    <property type="entry name" value="4helix_suffix"/>
    <property type="match status" value="1"/>
</dbReference>
<sequence length="192" mass="22250">MKRIANQDGFIPRQGNFKSLISYQKAEAIYDITYYFCTLFLQKSDRTVDQMIQAARSGKQNIAEGSSVSSTSSEFEIKLINVAKASLQELLIDYEDYLRTRGHLQWQEKSAQFEAMRKLGREHNDSRFFMAMVTTRPPDKIANMAIILIKQTDYLLFRQLKALEAKFLDEGGMREKMTGIRKQVRKQQSKSL</sequence>
<name>A0A1Q2MDT2_9BACT</name>
<dbReference type="InterPro" id="IPR036583">
    <property type="entry name" value="23S_rRNA_IVS_sf"/>
</dbReference>
<dbReference type="Proteomes" id="UP000188181">
    <property type="component" value="Chromosome"/>
</dbReference>
<dbReference type="RefSeq" id="WP_146683041.1">
    <property type="nucleotide sequence ID" value="NZ_CP019646.1"/>
</dbReference>
<dbReference type="EMBL" id="CP019646">
    <property type="protein sequence ID" value="AQQ70804.1"/>
    <property type="molecule type" value="Genomic_DNA"/>
</dbReference>
<dbReference type="AlphaFoldDB" id="A0A1Q2MDT2"/>
<dbReference type="OrthoDB" id="9796189at2"/>
<accession>A0A1Q2MDT2</accession>
<dbReference type="InterPro" id="IPR026354">
    <property type="entry name" value="4helix_suffix_dom"/>
</dbReference>
<dbReference type="KEGG" id="pbas:SMSP2_01166"/>
<dbReference type="SUPFAM" id="SSF158446">
    <property type="entry name" value="IVS-encoded protein-like"/>
    <property type="match status" value="1"/>
</dbReference>
<organism evidence="1 2">
    <name type="scientific">Limihaloglobus sulfuriphilus</name>
    <dbReference type="NCBI Taxonomy" id="1851148"/>
    <lineage>
        <taxon>Bacteria</taxon>
        <taxon>Pseudomonadati</taxon>
        <taxon>Planctomycetota</taxon>
        <taxon>Phycisphaerae</taxon>
        <taxon>Sedimentisphaerales</taxon>
        <taxon>Sedimentisphaeraceae</taxon>
        <taxon>Limihaloglobus</taxon>
    </lineage>
</organism>
<reference evidence="2" key="1">
    <citation type="submission" date="2017-02" db="EMBL/GenBank/DDBJ databases">
        <title>Comparative genomics and description of representatives of a novel lineage of planctomycetes thriving in anoxic sediments.</title>
        <authorList>
            <person name="Spring S."/>
            <person name="Bunk B."/>
            <person name="Sproer C."/>
        </authorList>
    </citation>
    <scope>NUCLEOTIDE SEQUENCE [LARGE SCALE GENOMIC DNA]</scope>
    <source>
        <strain evidence="2">SM-Chi-D1</strain>
    </source>
</reference>